<feature type="region of interest" description="Disordered" evidence="1">
    <location>
        <begin position="19"/>
        <end position="39"/>
    </location>
</feature>
<comment type="caution">
    <text evidence="2">The sequence shown here is derived from an EMBL/GenBank/DDBJ whole genome shotgun (WGS) entry which is preliminary data.</text>
</comment>
<evidence type="ECO:0000256" key="1">
    <source>
        <dbReference type="SAM" id="MobiDB-lite"/>
    </source>
</evidence>
<proteinExistence type="predicted"/>
<dbReference type="EMBL" id="JAHMHQ010000001">
    <property type="protein sequence ID" value="KAK1655600.1"/>
    <property type="molecule type" value="Genomic_DNA"/>
</dbReference>
<name>A0AAJ0A6T4_9PEZI</name>
<sequence>MVFLRARLVSSPVRDKGVVADAETATPRGPNTSSKRSRRFYWQRRAPSTHQPLSMLGLGKGNGMVTASRRGPASVVCRAMKRGLRRPFKLHHQGKVAIQWSRAKGVSCPTNLQVSTCRRGEPRSLLAPLTVLSRAHGSWWWTRGSLVGDWSSG</sequence>
<reference evidence="2" key="1">
    <citation type="submission" date="2021-06" db="EMBL/GenBank/DDBJ databases">
        <title>Comparative genomics, transcriptomics and evolutionary studies reveal genomic signatures of adaptation to plant cell wall in hemibiotrophic fungi.</title>
        <authorList>
            <consortium name="DOE Joint Genome Institute"/>
            <person name="Baroncelli R."/>
            <person name="Diaz J.F."/>
            <person name="Benocci T."/>
            <person name="Peng M."/>
            <person name="Battaglia E."/>
            <person name="Haridas S."/>
            <person name="Andreopoulos W."/>
            <person name="Labutti K."/>
            <person name="Pangilinan J."/>
            <person name="Floch G.L."/>
            <person name="Makela M.R."/>
            <person name="Henrissat B."/>
            <person name="Grigoriev I.V."/>
            <person name="Crouch J.A."/>
            <person name="De Vries R.P."/>
            <person name="Sukno S.A."/>
            <person name="Thon M.R."/>
        </authorList>
    </citation>
    <scope>NUCLEOTIDE SEQUENCE</scope>
    <source>
        <strain evidence="2">CBS 102054</strain>
    </source>
</reference>
<dbReference type="RefSeq" id="XP_060451644.1">
    <property type="nucleotide sequence ID" value="XM_060596129.1"/>
</dbReference>
<dbReference type="GeneID" id="85480991"/>
<dbReference type="Proteomes" id="UP001243989">
    <property type="component" value="Unassembled WGS sequence"/>
</dbReference>
<organism evidence="2 3">
    <name type="scientific">Colletotrichum phormii</name>
    <dbReference type="NCBI Taxonomy" id="359342"/>
    <lineage>
        <taxon>Eukaryota</taxon>
        <taxon>Fungi</taxon>
        <taxon>Dikarya</taxon>
        <taxon>Ascomycota</taxon>
        <taxon>Pezizomycotina</taxon>
        <taxon>Sordariomycetes</taxon>
        <taxon>Hypocreomycetidae</taxon>
        <taxon>Glomerellales</taxon>
        <taxon>Glomerellaceae</taxon>
        <taxon>Colletotrichum</taxon>
        <taxon>Colletotrichum acutatum species complex</taxon>
    </lineage>
</organism>
<accession>A0AAJ0A6T4</accession>
<keyword evidence="3" id="KW-1185">Reference proteome</keyword>
<protein>
    <submittedName>
        <fullName evidence="2">Uncharacterized protein</fullName>
    </submittedName>
</protein>
<evidence type="ECO:0000313" key="3">
    <source>
        <dbReference type="Proteomes" id="UP001243989"/>
    </source>
</evidence>
<dbReference type="AlphaFoldDB" id="A0AAJ0A6T4"/>
<gene>
    <name evidence="2" type="ORF">BDP81DRAFT_6661</name>
</gene>
<evidence type="ECO:0000313" key="2">
    <source>
        <dbReference type="EMBL" id="KAK1655600.1"/>
    </source>
</evidence>